<feature type="compositionally biased region" description="Basic and acidic residues" evidence="1">
    <location>
        <begin position="264"/>
        <end position="280"/>
    </location>
</feature>
<evidence type="ECO:0000256" key="1">
    <source>
        <dbReference type="SAM" id="MobiDB-lite"/>
    </source>
</evidence>
<dbReference type="PANTHER" id="PTHR35767">
    <property type="entry name" value="HAPLESS PROTEIN"/>
    <property type="match status" value="1"/>
</dbReference>
<reference evidence="2 3" key="1">
    <citation type="journal article" date="2013" name="BMC Genomics">
        <title>The miniature genome of a carnivorous plant Genlisea aurea contains a low number of genes and short non-coding sequences.</title>
        <authorList>
            <person name="Leushkin E.V."/>
            <person name="Sutormin R.A."/>
            <person name="Nabieva E.R."/>
            <person name="Penin A.A."/>
            <person name="Kondrashov A.S."/>
            <person name="Logacheva M.D."/>
        </authorList>
    </citation>
    <scope>NUCLEOTIDE SEQUENCE [LARGE SCALE GENOMIC DNA]</scope>
</reference>
<dbReference type="OrthoDB" id="1929441at2759"/>
<feature type="compositionally biased region" description="Basic residues" evidence="1">
    <location>
        <begin position="238"/>
        <end position="248"/>
    </location>
</feature>
<proteinExistence type="predicted"/>
<evidence type="ECO:0000313" key="2">
    <source>
        <dbReference type="EMBL" id="EPS64211.1"/>
    </source>
</evidence>
<evidence type="ECO:0008006" key="4">
    <source>
        <dbReference type="Google" id="ProtNLM"/>
    </source>
</evidence>
<feature type="compositionally biased region" description="Acidic residues" evidence="1">
    <location>
        <begin position="391"/>
        <end position="404"/>
    </location>
</feature>
<comment type="caution">
    <text evidence="2">The sequence shown here is derived from an EMBL/GenBank/DDBJ whole genome shotgun (WGS) entry which is preliminary data.</text>
</comment>
<feature type="compositionally biased region" description="Acidic residues" evidence="1">
    <location>
        <begin position="306"/>
        <end position="316"/>
    </location>
</feature>
<gene>
    <name evidence="2" type="ORF">M569_10569</name>
</gene>
<dbReference type="Proteomes" id="UP000015453">
    <property type="component" value="Unassembled WGS sequence"/>
</dbReference>
<dbReference type="Gene3D" id="3.30.160.60">
    <property type="entry name" value="Classic Zinc Finger"/>
    <property type="match status" value="1"/>
</dbReference>
<feature type="compositionally biased region" description="Basic residues" evidence="1">
    <location>
        <begin position="290"/>
        <end position="303"/>
    </location>
</feature>
<accession>S8CHW2</accession>
<feature type="region of interest" description="Disordered" evidence="1">
    <location>
        <begin position="171"/>
        <end position="196"/>
    </location>
</feature>
<protein>
    <recommendedName>
        <fullName evidence="4">UBZ4-type domain-containing protein</fullName>
    </recommendedName>
</protein>
<organism evidence="2 3">
    <name type="scientific">Genlisea aurea</name>
    <dbReference type="NCBI Taxonomy" id="192259"/>
    <lineage>
        <taxon>Eukaryota</taxon>
        <taxon>Viridiplantae</taxon>
        <taxon>Streptophyta</taxon>
        <taxon>Embryophyta</taxon>
        <taxon>Tracheophyta</taxon>
        <taxon>Spermatophyta</taxon>
        <taxon>Magnoliopsida</taxon>
        <taxon>eudicotyledons</taxon>
        <taxon>Gunneridae</taxon>
        <taxon>Pentapetalae</taxon>
        <taxon>asterids</taxon>
        <taxon>lamiids</taxon>
        <taxon>Lamiales</taxon>
        <taxon>Lentibulariaceae</taxon>
        <taxon>Genlisea</taxon>
    </lineage>
</organism>
<dbReference type="PANTHER" id="PTHR35767:SF1">
    <property type="entry name" value="HAPLESS PROTEIN"/>
    <property type="match status" value="1"/>
</dbReference>
<sequence length="631" mass="69048">MTTTSSAAFVMPKGVRDDGGTAHRQRHQQMFFSTEKCLSDPSEKLTTVTGITLSDDAADLPPKFTIRDYVFNSRAEDLESYWPFSKRSLQICLKHGVRDVLPPYQSLRSLRNQMVMEDVRKLSKLRINGGLESEEFTSSKVCPVCKAFSSPSNTTLNAHIDQCLAAAAEPAAESASKKPGAKHGGGGRTERRKVRSMADVYAAARRCTLEDLDRRNGTKWSGGDRAPSDRGGLEERRAPRRAPRRTRGRVSEDGSGGAVYFDSDGTKLRILSKLDDRVVGGDDDDDGKRSRSSRGKTASRRHKTSEEEEEFPETDGDGERENGCSGYRSEKRVRWKKTTDENRECSSISSHEEYVVEPPSRPKKKKKPRPESEKRATSARTSARSNRGPPDDDGGDDDEEDEDAFFSRKRKDHDGAADSDRFVDYPVEEPHPGLLFSGLSSQDSSLFFSEFPTAVVEEIAIPGPPGSFLPSPGRGGNSFVSCCEDGDGFGNGCDSSLLLAYDPDDEGGITNRAPSGCGQVGGGGGVLRLMGKDLMVAPSSQVTMQTGGSLRLQRHRPSLVTAAMMMRDAYGAAHPDHSSSNAVCTLFHMSHGSRPRFELFRRVLTSGAAKRYGVMLDPSPIRSTVADWNCF</sequence>
<feature type="region of interest" description="Disordered" evidence="1">
    <location>
        <begin position="214"/>
        <end position="420"/>
    </location>
</feature>
<evidence type="ECO:0000313" key="3">
    <source>
        <dbReference type="Proteomes" id="UP000015453"/>
    </source>
</evidence>
<dbReference type="AlphaFoldDB" id="S8CHW2"/>
<feature type="compositionally biased region" description="Basic and acidic residues" evidence="1">
    <location>
        <begin position="317"/>
        <end position="354"/>
    </location>
</feature>
<name>S8CHW2_9LAMI</name>
<dbReference type="EMBL" id="AUSU01004978">
    <property type="protein sequence ID" value="EPS64211.1"/>
    <property type="molecule type" value="Genomic_DNA"/>
</dbReference>
<feature type="compositionally biased region" description="Basic and acidic residues" evidence="1">
    <location>
        <begin position="226"/>
        <end position="237"/>
    </location>
</feature>
<keyword evidence="3" id="KW-1185">Reference proteome</keyword>